<keyword evidence="2 5" id="KW-0812">Transmembrane</keyword>
<dbReference type="GO" id="GO:0016020">
    <property type="term" value="C:membrane"/>
    <property type="evidence" value="ECO:0007669"/>
    <property type="project" value="UniProtKB-SubCell"/>
</dbReference>
<dbReference type="GO" id="GO:0005254">
    <property type="term" value="F:chloride channel activity"/>
    <property type="evidence" value="ECO:0007669"/>
    <property type="project" value="TreeGrafter"/>
</dbReference>
<evidence type="ECO:0000256" key="1">
    <source>
        <dbReference type="ARBA" id="ARBA00004141"/>
    </source>
</evidence>
<dbReference type="Pfam" id="PF04547">
    <property type="entry name" value="Anoctamin"/>
    <property type="match status" value="1"/>
</dbReference>
<reference evidence="7 8" key="1">
    <citation type="submission" date="2018-08" db="EMBL/GenBank/DDBJ databases">
        <title>Aphanomyces genome sequencing and annotation.</title>
        <authorList>
            <person name="Minardi D."/>
            <person name="Oidtmann B."/>
            <person name="Van Der Giezen M."/>
            <person name="Studholme D.J."/>
        </authorList>
    </citation>
    <scope>NUCLEOTIDE SEQUENCE [LARGE SCALE GENOMIC DNA]</scope>
    <source>
        <strain evidence="7 8">NJM0002</strain>
    </source>
</reference>
<dbReference type="Proteomes" id="UP000285060">
    <property type="component" value="Unassembled WGS sequence"/>
</dbReference>
<dbReference type="VEuPathDB" id="FungiDB:H310_12093"/>
<feature type="transmembrane region" description="Helical" evidence="5">
    <location>
        <begin position="151"/>
        <end position="171"/>
    </location>
</feature>
<keyword evidence="3 5" id="KW-1133">Transmembrane helix</keyword>
<dbReference type="PANTHER" id="PTHR12308:SF73">
    <property type="entry name" value="ANOCTAMIN"/>
    <property type="match status" value="1"/>
</dbReference>
<name>A0A3R6ZI84_9STRA</name>
<feature type="non-terminal residue" evidence="7">
    <location>
        <position position="1"/>
    </location>
</feature>
<accession>A0A3R6ZI84</accession>
<keyword evidence="8" id="KW-1185">Reference proteome</keyword>
<evidence type="ECO:0000259" key="6">
    <source>
        <dbReference type="Pfam" id="PF04547"/>
    </source>
</evidence>
<evidence type="ECO:0000313" key="8">
    <source>
        <dbReference type="Proteomes" id="UP000285060"/>
    </source>
</evidence>
<keyword evidence="4 5" id="KW-0472">Membrane</keyword>
<feature type="transmembrane region" description="Helical" evidence="5">
    <location>
        <begin position="23"/>
        <end position="42"/>
    </location>
</feature>
<comment type="subcellular location">
    <subcellularLocation>
        <location evidence="1">Membrane</location>
        <topology evidence="1">Multi-pass membrane protein</topology>
    </subcellularLocation>
</comment>
<dbReference type="InterPro" id="IPR049452">
    <property type="entry name" value="Anoctamin_TM"/>
</dbReference>
<dbReference type="PANTHER" id="PTHR12308">
    <property type="entry name" value="ANOCTAMIN"/>
    <property type="match status" value="1"/>
</dbReference>
<evidence type="ECO:0000256" key="5">
    <source>
        <dbReference type="SAM" id="Phobius"/>
    </source>
</evidence>
<evidence type="ECO:0000256" key="3">
    <source>
        <dbReference type="ARBA" id="ARBA00022989"/>
    </source>
</evidence>
<feature type="domain" description="Anoctamin transmembrane" evidence="6">
    <location>
        <begin position="2"/>
        <end position="344"/>
    </location>
</feature>
<evidence type="ECO:0000313" key="7">
    <source>
        <dbReference type="EMBL" id="RHY21996.1"/>
    </source>
</evidence>
<gene>
    <name evidence="7" type="ORF">DYB32_010645</name>
</gene>
<dbReference type="EMBL" id="QUSY01002217">
    <property type="protein sequence ID" value="RHY21996.1"/>
    <property type="molecule type" value="Genomic_DNA"/>
</dbReference>
<organism evidence="7 8">
    <name type="scientific">Aphanomyces invadans</name>
    <dbReference type="NCBI Taxonomy" id="157072"/>
    <lineage>
        <taxon>Eukaryota</taxon>
        <taxon>Sar</taxon>
        <taxon>Stramenopiles</taxon>
        <taxon>Oomycota</taxon>
        <taxon>Saprolegniomycetes</taxon>
        <taxon>Saprolegniales</taxon>
        <taxon>Verrucalvaceae</taxon>
        <taxon>Aphanomyces</taxon>
    </lineage>
</organism>
<protein>
    <recommendedName>
        <fullName evidence="6">Anoctamin transmembrane domain-containing protein</fullName>
    </recommendedName>
</protein>
<proteinExistence type="predicted"/>
<dbReference type="AlphaFoldDB" id="A0A3R6ZI84"/>
<sequence>RLAEIEKYKFEWEFEQSAVYKMYSFYFLSVCLYYVCVGFIYIPFEPFSAIWTVDDGVEVDPKRFADLMRNTFLTTQFAKLGAKYWLPILLTRLGSQVQQRLRSLAHAIRNRTRTVLPHFEQVDEDVLEELARPPWDLFAEYDDSISQYSKLACFTIVFPFALLAALATNVLHQRLNMVALSYHHQRPVPEGSKGIGAWFDILEFVSHCAILENMWYVPAMRQSQCRILSRDDTTGLYACNNALHARVIPLKLTAHRVDLLSCSIIMITMGVAKDMEVWKTLQLSSSHAPDGATSAMPCGGNEVVYTRAALVSWFVAAMTNLIANTFGAIFFEPTHPDVVRAERRKYKKLLHTLHAQTTSR</sequence>
<comment type="caution">
    <text evidence="7">The sequence shown here is derived from an EMBL/GenBank/DDBJ whole genome shotgun (WGS) entry which is preliminary data.</text>
</comment>
<evidence type="ECO:0000256" key="2">
    <source>
        <dbReference type="ARBA" id="ARBA00022692"/>
    </source>
</evidence>
<dbReference type="InterPro" id="IPR007632">
    <property type="entry name" value="Anoctamin"/>
</dbReference>
<evidence type="ECO:0000256" key="4">
    <source>
        <dbReference type="ARBA" id="ARBA00023136"/>
    </source>
</evidence>